<dbReference type="Gene3D" id="3.40.1010.10">
    <property type="entry name" value="Cobalt-precorrin-4 Transmethylase, Domain 1"/>
    <property type="match status" value="1"/>
</dbReference>
<accession>A0ABZ0UWG3</accession>
<dbReference type="Pfam" id="PF00590">
    <property type="entry name" value="TP_methylase"/>
    <property type="match status" value="1"/>
</dbReference>
<dbReference type="PANTHER" id="PTHR46111">
    <property type="entry name" value="RIBOSOMAL RNA SMALL SUBUNIT METHYLTRANSFERASE I"/>
    <property type="match status" value="1"/>
</dbReference>
<sequence>MLLKPGLYIVSTPIGNLDDITIRALDVLKRSTVILCEDTRVSQKLLLKHNITQARLQVYNDHSDAKQRALVCALIDNGEIVSLISDAGTPLISDPGYKLIRVLRDNGYHIDILPGVSAPIAALTISGLPSDRFLFIGFLPKTTIGQQKIFTELLEIKATIIFFESAKRIVQSLSAAKAVLGNREAAVARELTKSYQDLRYGSLTQLIEHYQQYPEQLKGEIVLLVSGHADEKESAATLENLERVLKLYLTKGVTPKNATELTHTQFKSFYSKREIYSLANKIKQ</sequence>
<keyword evidence="5 6" id="KW-0949">S-adenosyl-L-methionine</keyword>
<proteinExistence type="inferred from homology"/>
<dbReference type="InterPro" id="IPR014776">
    <property type="entry name" value="4pyrrole_Mease_sub2"/>
</dbReference>
<dbReference type="SUPFAM" id="SSF53790">
    <property type="entry name" value="Tetrapyrrole methylase"/>
    <property type="match status" value="1"/>
</dbReference>
<name>A0ABZ0UWG3_9RICK</name>
<keyword evidence="9" id="KW-1185">Reference proteome</keyword>
<dbReference type="EMBL" id="CP112932">
    <property type="protein sequence ID" value="WPY00404.1"/>
    <property type="molecule type" value="Genomic_DNA"/>
</dbReference>
<evidence type="ECO:0000256" key="5">
    <source>
        <dbReference type="ARBA" id="ARBA00022691"/>
    </source>
</evidence>
<dbReference type="InterPro" id="IPR008189">
    <property type="entry name" value="rRNA_ssu_MeTfrase_I"/>
</dbReference>
<dbReference type="InterPro" id="IPR035996">
    <property type="entry name" value="4pyrrol_Methylase_sf"/>
</dbReference>
<evidence type="ECO:0000313" key="9">
    <source>
        <dbReference type="Proteomes" id="UP001326613"/>
    </source>
</evidence>
<keyword evidence="4 6" id="KW-0808">Transferase</keyword>
<comment type="catalytic activity">
    <reaction evidence="6">
        <text>cytidine(1402) in 16S rRNA + S-adenosyl-L-methionine = 2'-O-methylcytidine(1402) in 16S rRNA + S-adenosyl-L-homocysteine + H(+)</text>
        <dbReference type="Rhea" id="RHEA:42924"/>
        <dbReference type="Rhea" id="RHEA-COMP:10285"/>
        <dbReference type="Rhea" id="RHEA-COMP:10286"/>
        <dbReference type="ChEBI" id="CHEBI:15378"/>
        <dbReference type="ChEBI" id="CHEBI:57856"/>
        <dbReference type="ChEBI" id="CHEBI:59789"/>
        <dbReference type="ChEBI" id="CHEBI:74495"/>
        <dbReference type="ChEBI" id="CHEBI:82748"/>
        <dbReference type="EC" id="2.1.1.198"/>
    </reaction>
</comment>
<dbReference type="NCBIfam" id="TIGR00096">
    <property type="entry name" value="16S rRNA (cytidine(1402)-2'-O)-methyltransferase"/>
    <property type="match status" value="1"/>
</dbReference>
<feature type="domain" description="Tetrapyrrole methylase" evidence="7">
    <location>
        <begin position="7"/>
        <end position="206"/>
    </location>
</feature>
<dbReference type="CDD" id="cd11648">
    <property type="entry name" value="RsmI"/>
    <property type="match status" value="1"/>
</dbReference>
<evidence type="ECO:0000259" key="7">
    <source>
        <dbReference type="Pfam" id="PF00590"/>
    </source>
</evidence>
<comment type="function">
    <text evidence="6">Catalyzes the 2'-O-methylation of the ribose of cytidine 1402 (C1402) in 16S rRNA.</text>
</comment>
<keyword evidence="2 6" id="KW-0698">rRNA processing</keyword>
<dbReference type="Gene3D" id="3.30.950.10">
    <property type="entry name" value="Methyltransferase, Cobalt-precorrin-4 Transmethylase, Domain 2"/>
    <property type="match status" value="1"/>
</dbReference>
<evidence type="ECO:0000256" key="6">
    <source>
        <dbReference type="HAMAP-Rule" id="MF_01877"/>
    </source>
</evidence>
<dbReference type="GO" id="GO:0032259">
    <property type="term" value="P:methylation"/>
    <property type="evidence" value="ECO:0007669"/>
    <property type="project" value="UniProtKB-KW"/>
</dbReference>
<evidence type="ECO:0000256" key="1">
    <source>
        <dbReference type="ARBA" id="ARBA00022490"/>
    </source>
</evidence>
<organism evidence="8 9">
    <name type="scientific">Candidatus Trichorickettsia mobilis</name>
    <dbReference type="NCBI Taxonomy" id="1346319"/>
    <lineage>
        <taxon>Bacteria</taxon>
        <taxon>Pseudomonadati</taxon>
        <taxon>Pseudomonadota</taxon>
        <taxon>Alphaproteobacteria</taxon>
        <taxon>Rickettsiales</taxon>
        <taxon>Rickettsiaceae</taxon>
        <taxon>Rickettsieae</taxon>
        <taxon>Candidatus Trichorickettsia</taxon>
    </lineage>
</organism>
<dbReference type="PIRSF" id="PIRSF005917">
    <property type="entry name" value="MTase_YraL"/>
    <property type="match status" value="1"/>
</dbReference>
<gene>
    <name evidence="6" type="primary">rsmI</name>
    <name evidence="8" type="ORF">Trichorick_00278</name>
</gene>
<evidence type="ECO:0000313" key="8">
    <source>
        <dbReference type="EMBL" id="WPY00404.1"/>
    </source>
</evidence>
<dbReference type="GO" id="GO:0008168">
    <property type="term" value="F:methyltransferase activity"/>
    <property type="evidence" value="ECO:0007669"/>
    <property type="project" value="UniProtKB-KW"/>
</dbReference>
<keyword evidence="3 6" id="KW-0489">Methyltransferase</keyword>
<comment type="subcellular location">
    <subcellularLocation>
        <location evidence="6">Cytoplasm</location>
    </subcellularLocation>
</comment>
<dbReference type="InterPro" id="IPR000878">
    <property type="entry name" value="4pyrrol_Mease"/>
</dbReference>
<dbReference type="PANTHER" id="PTHR46111:SF1">
    <property type="entry name" value="RIBOSOMAL RNA SMALL SUBUNIT METHYLTRANSFERASE I"/>
    <property type="match status" value="1"/>
</dbReference>
<dbReference type="EC" id="2.1.1.198" evidence="6"/>
<dbReference type="Proteomes" id="UP001326613">
    <property type="component" value="Chromosome"/>
</dbReference>
<dbReference type="InterPro" id="IPR018063">
    <property type="entry name" value="SAM_MeTrfase_RsmI_CS"/>
</dbReference>
<keyword evidence="1 6" id="KW-0963">Cytoplasm</keyword>
<evidence type="ECO:0000256" key="2">
    <source>
        <dbReference type="ARBA" id="ARBA00022552"/>
    </source>
</evidence>
<reference evidence="8 9" key="1">
    <citation type="submission" date="2022-10" db="EMBL/GenBank/DDBJ databases">
        <title>Host association and intracellularity evolved multiple times independently in the Rickettsiales.</title>
        <authorList>
            <person name="Castelli M."/>
            <person name="Nardi T."/>
            <person name="Gammuto L."/>
            <person name="Bellinzona G."/>
            <person name="Sabaneyeva E."/>
            <person name="Potekhin A."/>
            <person name="Serra V."/>
            <person name="Petroni G."/>
            <person name="Sassera D."/>
        </authorList>
    </citation>
    <scope>NUCLEOTIDE SEQUENCE [LARGE SCALE GENOMIC DNA]</scope>
    <source>
        <strain evidence="8 9">Kr 154-4</strain>
    </source>
</reference>
<protein>
    <recommendedName>
        <fullName evidence="6">Ribosomal RNA small subunit methyltransferase I</fullName>
        <ecNumber evidence="6">2.1.1.198</ecNumber>
    </recommendedName>
    <alternativeName>
        <fullName evidence="6">16S rRNA 2'-O-ribose C1402 methyltransferase</fullName>
    </alternativeName>
    <alternativeName>
        <fullName evidence="6">rRNA (cytidine-2'-O-)-methyltransferase RsmI</fullName>
    </alternativeName>
</protein>
<dbReference type="InterPro" id="IPR014777">
    <property type="entry name" value="4pyrrole_Mease_sub1"/>
</dbReference>
<dbReference type="HAMAP" id="MF_01877">
    <property type="entry name" value="16SrRNA_methyltr_I"/>
    <property type="match status" value="1"/>
</dbReference>
<evidence type="ECO:0000256" key="4">
    <source>
        <dbReference type="ARBA" id="ARBA00022679"/>
    </source>
</evidence>
<evidence type="ECO:0000256" key="3">
    <source>
        <dbReference type="ARBA" id="ARBA00022603"/>
    </source>
</evidence>
<dbReference type="PROSITE" id="PS01296">
    <property type="entry name" value="RSMI"/>
    <property type="match status" value="1"/>
</dbReference>
<dbReference type="RefSeq" id="WP_323738477.1">
    <property type="nucleotide sequence ID" value="NZ_CP112932.1"/>
</dbReference>
<comment type="similarity">
    <text evidence="6">Belongs to the methyltransferase superfamily. RsmI family.</text>
</comment>